<dbReference type="NCBIfam" id="TIGR03168">
    <property type="entry name" value="1-PFK"/>
    <property type="match status" value="1"/>
</dbReference>
<accession>A0ABS4CK48</accession>
<evidence type="ECO:0000256" key="3">
    <source>
        <dbReference type="ARBA" id="ARBA00022741"/>
    </source>
</evidence>
<dbReference type="InterPro" id="IPR017583">
    <property type="entry name" value="Tagatose/fructose_Pkinase"/>
</dbReference>
<protein>
    <recommendedName>
        <fullName evidence="6">Tagatose-6-phosphate kinase</fullName>
        <ecNumber evidence="6">2.7.1.144</ecNumber>
    </recommendedName>
</protein>
<dbReference type="PROSITE" id="PS00584">
    <property type="entry name" value="PFKB_KINASES_2"/>
    <property type="match status" value="1"/>
</dbReference>
<evidence type="ECO:0000256" key="4">
    <source>
        <dbReference type="ARBA" id="ARBA00022777"/>
    </source>
</evidence>
<dbReference type="EMBL" id="JAEDXU010000005">
    <property type="protein sequence ID" value="MBP1046941.1"/>
    <property type="molecule type" value="Genomic_DNA"/>
</dbReference>
<reference evidence="8 9" key="1">
    <citation type="submission" date="2020-12" db="EMBL/GenBank/DDBJ databases">
        <title>Vagococcus allomyrinae sp. nov. and Enterococcus lavae sp. nov., isolated from the larvae of Allomyrina dichotoma.</title>
        <authorList>
            <person name="Lee S.D."/>
        </authorList>
    </citation>
    <scope>NUCLEOTIDE SEQUENCE [LARGE SCALE GENOMIC DNA]</scope>
    <source>
        <strain evidence="8 9">BWM-S5</strain>
    </source>
</reference>
<evidence type="ECO:0000256" key="1">
    <source>
        <dbReference type="ARBA" id="ARBA00005380"/>
    </source>
</evidence>
<evidence type="ECO:0000259" key="7">
    <source>
        <dbReference type="Pfam" id="PF00294"/>
    </source>
</evidence>
<proteinExistence type="inferred from homology"/>
<dbReference type="PANTHER" id="PTHR46566">
    <property type="entry name" value="1-PHOSPHOFRUCTOKINASE-RELATED"/>
    <property type="match status" value="1"/>
</dbReference>
<dbReference type="EC" id="2.7.1.144" evidence="6"/>
<comment type="pathway">
    <text evidence="6">Carbohydrate metabolism; D-tagatose 6-phosphate degradation; D-glyceraldehyde 3-phosphate and glycerone phosphate from D-tagatose 6-phosphate: step 1/2.</text>
</comment>
<keyword evidence="4 8" id="KW-0418">Kinase</keyword>
<evidence type="ECO:0000313" key="8">
    <source>
        <dbReference type="EMBL" id="MBP1046941.1"/>
    </source>
</evidence>
<dbReference type="GO" id="GO:0016301">
    <property type="term" value="F:kinase activity"/>
    <property type="evidence" value="ECO:0007669"/>
    <property type="project" value="UniProtKB-KW"/>
</dbReference>
<dbReference type="InterPro" id="IPR029056">
    <property type="entry name" value="Ribokinase-like"/>
</dbReference>
<dbReference type="InterPro" id="IPR011611">
    <property type="entry name" value="PfkB_dom"/>
</dbReference>
<evidence type="ECO:0000256" key="6">
    <source>
        <dbReference type="PIRNR" id="PIRNR000535"/>
    </source>
</evidence>
<keyword evidence="6" id="KW-0423">Lactose metabolism</keyword>
<comment type="caution">
    <text evidence="8">The sequence shown here is derived from an EMBL/GenBank/DDBJ whole genome shotgun (WGS) entry which is preliminary data.</text>
</comment>
<dbReference type="Gene3D" id="3.40.1190.20">
    <property type="match status" value="1"/>
</dbReference>
<keyword evidence="5 6" id="KW-0067">ATP-binding</keyword>
<feature type="domain" description="Carbohydrate kinase PfkB" evidence="7">
    <location>
        <begin position="7"/>
        <end position="293"/>
    </location>
</feature>
<organism evidence="8 9">
    <name type="scientific">Enterococcus larvae</name>
    <dbReference type="NCBI Taxonomy" id="2794352"/>
    <lineage>
        <taxon>Bacteria</taxon>
        <taxon>Bacillati</taxon>
        <taxon>Bacillota</taxon>
        <taxon>Bacilli</taxon>
        <taxon>Lactobacillales</taxon>
        <taxon>Enterococcaceae</taxon>
        <taxon>Enterococcus</taxon>
    </lineage>
</organism>
<keyword evidence="3 6" id="KW-0547">Nucleotide-binding</keyword>
<dbReference type="InterPro" id="IPR002173">
    <property type="entry name" value="Carboh/pur_kinase_PfkB_CS"/>
</dbReference>
<dbReference type="CDD" id="cd01164">
    <property type="entry name" value="FruK_PfkB_like"/>
    <property type="match status" value="1"/>
</dbReference>
<dbReference type="Proteomes" id="UP000673375">
    <property type="component" value="Unassembled WGS sequence"/>
</dbReference>
<dbReference type="SUPFAM" id="SSF53613">
    <property type="entry name" value="Ribokinase-like"/>
    <property type="match status" value="1"/>
</dbReference>
<sequence length="311" mass="33724">MLLTVTLNPSIDISYFIDSFQLDTVNRTNQVTKTPGGKGLNVTRVLHQLNIPVTATGFLGGHTGELLKDGLDQLGIQHSFSSCTGETRNCIAVLSENKQTEILESGPTITDDEISRFLEHFAALLKAETELITISGSLPKGFPDNFYQVLISQAAEVNCNVLLDSSGTYLQQALTGKDKPYLIKPNHHEIAELLQVEPSCETETLMRYLQNPIFEGVAYIVVTLGAAGALIKHGNSYYKASLPKIQAVSPVGSGDSSLAGMAAALYQKKSLPDLLKTGMTTGLLNTLEAQTGTINIDKFNDYFDQILVEEL</sequence>
<dbReference type="RefSeq" id="WP_209557722.1">
    <property type="nucleotide sequence ID" value="NZ_JAEDXU010000005.1"/>
</dbReference>
<dbReference type="PANTHER" id="PTHR46566:SF5">
    <property type="entry name" value="1-PHOSPHOFRUCTOKINASE"/>
    <property type="match status" value="1"/>
</dbReference>
<comment type="similarity">
    <text evidence="1">Belongs to the carbohydrate kinase pfkB family.</text>
</comment>
<evidence type="ECO:0000313" key="9">
    <source>
        <dbReference type="Proteomes" id="UP000673375"/>
    </source>
</evidence>
<name>A0ABS4CK48_9ENTE</name>
<dbReference type="PIRSF" id="PIRSF000535">
    <property type="entry name" value="1PFK/6PFK/LacC"/>
    <property type="match status" value="1"/>
</dbReference>
<comment type="catalytic activity">
    <reaction evidence="6">
        <text>D-tagatofuranose 6-phosphate + ATP = D-tagatofuranose 1,6-bisphosphate + ADP + H(+)</text>
        <dbReference type="Rhea" id="RHEA:12420"/>
        <dbReference type="ChEBI" id="CHEBI:15378"/>
        <dbReference type="ChEBI" id="CHEBI:30616"/>
        <dbReference type="ChEBI" id="CHEBI:58694"/>
        <dbReference type="ChEBI" id="CHEBI:58695"/>
        <dbReference type="ChEBI" id="CHEBI:456216"/>
        <dbReference type="EC" id="2.7.1.144"/>
    </reaction>
</comment>
<dbReference type="Pfam" id="PF00294">
    <property type="entry name" value="PfkB"/>
    <property type="match status" value="1"/>
</dbReference>
<comment type="similarity">
    <text evidence="6">Belongs to the carbohydrate kinase PfkB family. LacC subfamily.</text>
</comment>
<evidence type="ECO:0000256" key="2">
    <source>
        <dbReference type="ARBA" id="ARBA00022679"/>
    </source>
</evidence>
<gene>
    <name evidence="8" type="ORF">I6N96_11740</name>
</gene>
<evidence type="ECO:0000256" key="5">
    <source>
        <dbReference type="ARBA" id="ARBA00022840"/>
    </source>
</evidence>
<keyword evidence="9" id="KW-1185">Reference proteome</keyword>
<keyword evidence="2 6" id="KW-0808">Transferase</keyword>